<dbReference type="InterPro" id="IPR035899">
    <property type="entry name" value="DBL_dom_sf"/>
</dbReference>
<evidence type="ECO:0008006" key="14">
    <source>
        <dbReference type="Google" id="ProtNLM"/>
    </source>
</evidence>
<evidence type="ECO:0000313" key="13">
    <source>
        <dbReference type="EMBL" id="NDV33662.1"/>
    </source>
</evidence>
<keyword evidence="7" id="KW-0206">Cytoskeleton</keyword>
<dbReference type="GO" id="GO:0005737">
    <property type="term" value="C:cytoplasm"/>
    <property type="evidence" value="ECO:0007669"/>
    <property type="project" value="TreeGrafter"/>
</dbReference>
<dbReference type="Pfam" id="PF01363">
    <property type="entry name" value="FYVE"/>
    <property type="match status" value="1"/>
</dbReference>
<evidence type="ECO:0000256" key="6">
    <source>
        <dbReference type="ARBA" id="ARBA00022833"/>
    </source>
</evidence>
<dbReference type="SMART" id="SM00233">
    <property type="entry name" value="PH"/>
    <property type="match status" value="1"/>
</dbReference>
<evidence type="ECO:0000256" key="5">
    <source>
        <dbReference type="ARBA" id="ARBA00022771"/>
    </source>
</evidence>
<dbReference type="Pfam" id="PF00169">
    <property type="entry name" value="PH"/>
    <property type="match status" value="1"/>
</dbReference>
<dbReference type="GO" id="GO:0005856">
    <property type="term" value="C:cytoskeleton"/>
    <property type="evidence" value="ECO:0007669"/>
    <property type="project" value="UniProtKB-SubCell"/>
</dbReference>
<evidence type="ECO:0000259" key="10">
    <source>
        <dbReference type="PROSITE" id="PS50003"/>
    </source>
</evidence>
<dbReference type="SUPFAM" id="SSF57903">
    <property type="entry name" value="FYVE/PHD zinc finger"/>
    <property type="match status" value="1"/>
</dbReference>
<evidence type="ECO:0000256" key="4">
    <source>
        <dbReference type="ARBA" id="ARBA00022723"/>
    </source>
</evidence>
<dbReference type="GO" id="GO:0005085">
    <property type="term" value="F:guanyl-nucleotide exchange factor activity"/>
    <property type="evidence" value="ECO:0007669"/>
    <property type="project" value="UniProtKB-KW"/>
</dbReference>
<dbReference type="PROSITE" id="PS50178">
    <property type="entry name" value="ZF_FYVE"/>
    <property type="match status" value="1"/>
</dbReference>
<protein>
    <recommendedName>
        <fullName evidence="14">FYVE-type domain-containing protein</fullName>
    </recommendedName>
</protein>
<dbReference type="Pfam" id="PF00621">
    <property type="entry name" value="RhoGEF"/>
    <property type="match status" value="1"/>
</dbReference>
<evidence type="ECO:0000256" key="2">
    <source>
        <dbReference type="ARBA" id="ARBA00022490"/>
    </source>
</evidence>
<keyword evidence="4" id="KW-0479">Metal-binding</keyword>
<dbReference type="InterPro" id="IPR051092">
    <property type="entry name" value="FYVE_RhoGEF_PH"/>
</dbReference>
<evidence type="ECO:0000259" key="12">
    <source>
        <dbReference type="PROSITE" id="PS50178"/>
    </source>
</evidence>
<dbReference type="SUPFAM" id="SSF48065">
    <property type="entry name" value="DBL homology domain (DH-domain)"/>
    <property type="match status" value="1"/>
</dbReference>
<comment type="subcellular location">
    <subcellularLocation>
        <location evidence="1">Cytoplasm</location>
        <location evidence="1">Cytoskeleton</location>
    </subcellularLocation>
</comment>
<dbReference type="InterPro" id="IPR011993">
    <property type="entry name" value="PH-like_dom_sf"/>
</dbReference>
<reference evidence="13" key="1">
    <citation type="journal article" date="2020" name="J. Eukaryot. Microbiol.">
        <title>De novo Sequencing, Assembly and Annotation of the Transcriptome for the Free-Living Testate Amoeba Arcella intermedia.</title>
        <authorList>
            <person name="Ribeiro G.M."/>
            <person name="Porfirio-Sousa A.L."/>
            <person name="Maurer-Alcala X.X."/>
            <person name="Katz L.A."/>
            <person name="Lahr D.J.G."/>
        </authorList>
    </citation>
    <scope>NUCLEOTIDE SEQUENCE</scope>
</reference>
<dbReference type="Gene3D" id="1.20.900.10">
    <property type="entry name" value="Dbl homology (DH) domain"/>
    <property type="match status" value="1"/>
</dbReference>
<feature type="compositionally biased region" description="Polar residues" evidence="9">
    <location>
        <begin position="301"/>
        <end position="312"/>
    </location>
</feature>
<dbReference type="InterPro" id="IPR011011">
    <property type="entry name" value="Znf_FYVE_PHD"/>
</dbReference>
<evidence type="ECO:0000256" key="9">
    <source>
        <dbReference type="SAM" id="MobiDB-lite"/>
    </source>
</evidence>
<dbReference type="Gene3D" id="3.30.40.10">
    <property type="entry name" value="Zinc/RING finger domain, C3HC4 (zinc finger)"/>
    <property type="match status" value="1"/>
</dbReference>
<keyword evidence="2" id="KW-0963">Cytoplasm</keyword>
<feature type="region of interest" description="Disordered" evidence="9">
    <location>
        <begin position="294"/>
        <end position="319"/>
    </location>
</feature>
<dbReference type="Gene3D" id="2.30.29.30">
    <property type="entry name" value="Pleckstrin-homology domain (PH domain)/Phosphotyrosine-binding domain (PTB)"/>
    <property type="match status" value="1"/>
</dbReference>
<feature type="domain" description="FYVE-type" evidence="12">
    <location>
        <begin position="232"/>
        <end position="293"/>
    </location>
</feature>
<keyword evidence="5 8" id="KW-0863">Zinc-finger</keyword>
<dbReference type="InterPro" id="IPR013083">
    <property type="entry name" value="Znf_RING/FYVE/PHD"/>
</dbReference>
<keyword evidence="3" id="KW-0344">Guanine-nucleotide releasing factor</keyword>
<feature type="domain" description="DH" evidence="11">
    <location>
        <begin position="1"/>
        <end position="84"/>
    </location>
</feature>
<evidence type="ECO:0000256" key="7">
    <source>
        <dbReference type="ARBA" id="ARBA00023212"/>
    </source>
</evidence>
<feature type="domain" description="PH" evidence="10">
    <location>
        <begin position="114"/>
        <end position="212"/>
    </location>
</feature>
<dbReference type="PANTHER" id="PTHR12673">
    <property type="entry name" value="FACIOGENITAL DYSPLASIA PROTEIN"/>
    <property type="match status" value="1"/>
</dbReference>
<dbReference type="PROSITE" id="PS50003">
    <property type="entry name" value="PH_DOMAIN"/>
    <property type="match status" value="1"/>
</dbReference>
<name>A0A6B2L9E2_9EUKA</name>
<organism evidence="13">
    <name type="scientific">Arcella intermedia</name>
    <dbReference type="NCBI Taxonomy" id="1963864"/>
    <lineage>
        <taxon>Eukaryota</taxon>
        <taxon>Amoebozoa</taxon>
        <taxon>Tubulinea</taxon>
        <taxon>Elardia</taxon>
        <taxon>Arcellinida</taxon>
        <taxon>Sphaerothecina</taxon>
        <taxon>Arcellidae</taxon>
        <taxon>Arcella</taxon>
    </lineage>
</organism>
<dbReference type="AlphaFoldDB" id="A0A6B2L9E2"/>
<evidence type="ECO:0000256" key="1">
    <source>
        <dbReference type="ARBA" id="ARBA00004245"/>
    </source>
</evidence>
<dbReference type="SUPFAM" id="SSF50729">
    <property type="entry name" value="PH domain-like"/>
    <property type="match status" value="1"/>
</dbReference>
<dbReference type="InterPro" id="IPR001849">
    <property type="entry name" value="PH_domain"/>
</dbReference>
<evidence type="ECO:0000256" key="3">
    <source>
        <dbReference type="ARBA" id="ARBA00022658"/>
    </source>
</evidence>
<dbReference type="PANTHER" id="PTHR12673:SF159">
    <property type="entry name" value="LD03170P"/>
    <property type="match status" value="1"/>
</dbReference>
<accession>A0A6B2L9E2</accession>
<dbReference type="InterPro" id="IPR000306">
    <property type="entry name" value="Znf_FYVE"/>
</dbReference>
<evidence type="ECO:0000256" key="8">
    <source>
        <dbReference type="PROSITE-ProRule" id="PRU00091"/>
    </source>
</evidence>
<proteinExistence type="predicted"/>
<dbReference type="GO" id="GO:0008270">
    <property type="term" value="F:zinc ion binding"/>
    <property type="evidence" value="ECO:0007669"/>
    <property type="project" value="UniProtKB-KW"/>
</dbReference>
<dbReference type="PROSITE" id="PS50010">
    <property type="entry name" value="DH_2"/>
    <property type="match status" value="1"/>
</dbReference>
<keyword evidence="6" id="KW-0862">Zinc</keyword>
<dbReference type="InterPro" id="IPR000219">
    <property type="entry name" value="DH_dom"/>
</dbReference>
<sequence>MYTFERMMKQPPILKWFTNIQATEPLCKGLNFDAFLIKPVQRIPRYKLFIDRLVKCTPENDIDFPKLPLALEKCDQIANIINQAKEKQIQQENMSKTAARLDCGTELLMVPGRSFVKDSQIDKITRKSKKQPRCLFLFTDVLMVATPTIKEKHTVQVKFQLKGSEVKDLPDDTEKGFSNLFQFLSYPKSLELSASSKEEKAEWIRLLQFHIQEANKSIGGEKIKIIPIFEPDSKVKKCPLCDEKFTAIFRRHHCRQCRRVVCGNCTKHKRKLPSQSSGERKKRVCDDCWKHDENWTPEGISHSQNPLSPRDNSSSDEDS</sequence>
<dbReference type="SMART" id="SM00064">
    <property type="entry name" value="FYVE"/>
    <property type="match status" value="1"/>
</dbReference>
<dbReference type="EMBL" id="GIBP01004693">
    <property type="protein sequence ID" value="NDV33662.1"/>
    <property type="molecule type" value="Transcribed_RNA"/>
</dbReference>
<evidence type="ECO:0000259" key="11">
    <source>
        <dbReference type="PROSITE" id="PS50010"/>
    </source>
</evidence>
<dbReference type="InterPro" id="IPR017455">
    <property type="entry name" value="Znf_FYVE-rel"/>
</dbReference>